<evidence type="ECO:0000313" key="1">
    <source>
        <dbReference type="EMBL" id="RVW08666.1"/>
    </source>
</evidence>
<dbReference type="EMBL" id="RKLP01000007">
    <property type="protein sequence ID" value="RVW08666.1"/>
    <property type="molecule type" value="Genomic_DNA"/>
</dbReference>
<dbReference type="RefSeq" id="WP_127916716.1">
    <property type="nucleotide sequence ID" value="NZ_RKLP01000007.1"/>
</dbReference>
<accession>A0A438BCC4</accession>
<sequence length="69" mass="7209">MAINQQFGFDRISLPDGAVCTRELQTAILDTLELGGDGHLSLATQTAILGSLKIIGDLEARVAALEAGK</sequence>
<evidence type="ECO:0000313" key="2">
    <source>
        <dbReference type="Proteomes" id="UP000286208"/>
    </source>
</evidence>
<dbReference type="AlphaFoldDB" id="A0A438BCC4"/>
<keyword evidence="2" id="KW-1185">Reference proteome</keyword>
<protein>
    <submittedName>
        <fullName evidence="1">Uncharacterized protein</fullName>
    </submittedName>
</protein>
<organism evidence="1 2">
    <name type="scientific">Prescottella agglutinans</name>
    <dbReference type="NCBI Taxonomy" id="1644129"/>
    <lineage>
        <taxon>Bacteria</taxon>
        <taxon>Bacillati</taxon>
        <taxon>Actinomycetota</taxon>
        <taxon>Actinomycetes</taxon>
        <taxon>Mycobacteriales</taxon>
        <taxon>Nocardiaceae</taxon>
        <taxon>Prescottella</taxon>
    </lineage>
</organism>
<comment type="caution">
    <text evidence="1">The sequence shown here is derived from an EMBL/GenBank/DDBJ whole genome shotgun (WGS) entry which is preliminary data.</text>
</comment>
<gene>
    <name evidence="1" type="ORF">EGT67_14070</name>
</gene>
<dbReference type="Proteomes" id="UP000286208">
    <property type="component" value="Unassembled WGS sequence"/>
</dbReference>
<proteinExistence type="predicted"/>
<reference evidence="1 2" key="1">
    <citation type="submission" date="2018-11" db="EMBL/GenBank/DDBJ databases">
        <title>Rhodococcus spongicola sp. nov. and Rhodococcus xishaensis sp. nov. from marine sponges.</title>
        <authorList>
            <person name="Li L."/>
            <person name="Lin H.W."/>
        </authorList>
    </citation>
    <scope>NUCLEOTIDE SEQUENCE [LARGE SCALE GENOMIC DNA]</scope>
    <source>
        <strain evidence="1 2">CCTCC AB2014297</strain>
    </source>
</reference>
<name>A0A438BCC4_9NOCA</name>